<accession>A0A7K0K347</accession>
<dbReference type="GO" id="GO:0006629">
    <property type="term" value="P:lipid metabolic process"/>
    <property type="evidence" value="ECO:0007669"/>
    <property type="project" value="InterPro"/>
</dbReference>
<organism evidence="2 3">
    <name type="scientific">Mobiluncus porci</name>
    <dbReference type="NCBI Taxonomy" id="2652278"/>
    <lineage>
        <taxon>Bacteria</taxon>
        <taxon>Bacillati</taxon>
        <taxon>Actinomycetota</taxon>
        <taxon>Actinomycetes</taxon>
        <taxon>Actinomycetales</taxon>
        <taxon>Actinomycetaceae</taxon>
        <taxon>Mobiluncus</taxon>
    </lineage>
</organism>
<feature type="domain" description="GP-PDE" evidence="1">
    <location>
        <begin position="33"/>
        <end position="314"/>
    </location>
</feature>
<comment type="caution">
    <text evidence="2">The sequence shown here is derived from an EMBL/GenBank/DDBJ whole genome shotgun (WGS) entry which is preliminary data.</text>
</comment>
<dbReference type="Gene3D" id="3.20.20.190">
    <property type="entry name" value="Phosphatidylinositol (PI) phosphodiesterase"/>
    <property type="match status" value="2"/>
</dbReference>
<keyword evidence="3" id="KW-1185">Reference proteome</keyword>
<evidence type="ECO:0000259" key="1">
    <source>
        <dbReference type="PROSITE" id="PS51704"/>
    </source>
</evidence>
<dbReference type="Proteomes" id="UP000442535">
    <property type="component" value="Unassembled WGS sequence"/>
</dbReference>
<dbReference type="PROSITE" id="PS51704">
    <property type="entry name" value="GP_PDE"/>
    <property type="match status" value="1"/>
</dbReference>
<name>A0A7K0K347_9ACTO</name>
<dbReference type="PANTHER" id="PTHR46211">
    <property type="entry name" value="GLYCEROPHOSPHORYL DIESTER PHOSPHODIESTERASE"/>
    <property type="match status" value="1"/>
</dbReference>
<dbReference type="InterPro" id="IPR030395">
    <property type="entry name" value="GP_PDE_dom"/>
</dbReference>
<dbReference type="SUPFAM" id="SSF51695">
    <property type="entry name" value="PLC-like phosphodiesterases"/>
    <property type="match status" value="1"/>
</dbReference>
<dbReference type="Pfam" id="PF03009">
    <property type="entry name" value="GDPD"/>
    <property type="match status" value="2"/>
</dbReference>
<proteinExistence type="predicted"/>
<protein>
    <submittedName>
        <fullName evidence="2">Glycerophosphodiester phosphodiesterase</fullName>
    </submittedName>
</protein>
<dbReference type="PANTHER" id="PTHR46211:SF14">
    <property type="entry name" value="GLYCEROPHOSPHODIESTER PHOSPHODIESTERASE"/>
    <property type="match status" value="1"/>
</dbReference>
<dbReference type="InterPro" id="IPR017946">
    <property type="entry name" value="PLC-like_Pdiesterase_TIM-brl"/>
</dbReference>
<dbReference type="EMBL" id="VUMY01000010">
    <property type="protein sequence ID" value="MST49911.1"/>
    <property type="molecule type" value="Genomic_DNA"/>
</dbReference>
<gene>
    <name evidence="2" type="ORF">FYJ63_06630</name>
</gene>
<dbReference type="AlphaFoldDB" id="A0A7K0K347"/>
<reference evidence="2 3" key="1">
    <citation type="submission" date="2019-08" db="EMBL/GenBank/DDBJ databases">
        <title>In-depth cultivation of the pig gut microbiome towards novel bacterial diversity and tailored functional studies.</title>
        <authorList>
            <person name="Wylensek D."/>
            <person name="Hitch T.C.A."/>
            <person name="Clavel T."/>
        </authorList>
    </citation>
    <scope>NUCLEOTIDE SEQUENCE [LARGE SCALE GENOMIC DNA]</scope>
    <source>
        <strain evidence="2 3">RF-GAM-744-WT-7</strain>
    </source>
</reference>
<evidence type="ECO:0000313" key="3">
    <source>
        <dbReference type="Proteomes" id="UP000442535"/>
    </source>
</evidence>
<sequence>MKDNGSVPSHPVSSRSVYPRPAQLFPLGVAGKPALLAHRGAPRQGVPENSREAFDECLAGGEAAGLETDLQATRDGYPVISHDPFWHGAKGDVEIAAVTWKELSRHRLLNGEVPLGLEEFLDRYPGIYVNIDFKVSAVVPQALKILEGRGDLGRMALASFSAPRVWKIARRLGPQPGYLPGGLDVARFLLACESGVIFGGKSRREWETNEDSLGGKRESWQKILWELREKQRLGRLRDFGILPRLLFDYHCAFAVPETFRGWPLVTRRFVAGAHAVGCPVYVWTVNDANQYRRLAAWGVDAVYSDIVHTLRHASTK</sequence>
<dbReference type="GO" id="GO:0008081">
    <property type="term" value="F:phosphoric diester hydrolase activity"/>
    <property type="evidence" value="ECO:0007669"/>
    <property type="project" value="InterPro"/>
</dbReference>
<evidence type="ECO:0000313" key="2">
    <source>
        <dbReference type="EMBL" id="MST49911.1"/>
    </source>
</evidence>